<dbReference type="eggNOG" id="ENOG5033GZV">
    <property type="taxonomic scope" value="Bacteria"/>
</dbReference>
<dbReference type="AlphaFoldDB" id="J2F592"/>
<gene>
    <name evidence="1" type="ORF">PflQ2_3572</name>
</gene>
<comment type="caution">
    <text evidence="1">The sequence shown here is derived from an EMBL/GenBank/DDBJ whole genome shotgun (WGS) entry which is preliminary data.</text>
</comment>
<reference evidence="1" key="1">
    <citation type="journal article" date="2012" name="PLoS Genet.">
        <title>Comparative Genomics of Plant-Associated Pseudomonas spp.: Insights into Diversity and Inheritance of Traits Involved in Multitrophic Interactions.</title>
        <authorList>
            <person name="Loper J.E."/>
            <person name="Hassan K.A."/>
            <person name="Mavrodi D.V."/>
            <person name="Davis E.W.II."/>
            <person name="Lim C.K."/>
            <person name="Shaffer B.T."/>
            <person name="Elbourne L.D."/>
            <person name="Stockwell V.O."/>
            <person name="Hartney S.L."/>
            <person name="Breakwell K."/>
            <person name="Henkels M.D."/>
            <person name="Tetu S.G."/>
            <person name="Rangel L.I."/>
            <person name="Kidarsa T.A."/>
            <person name="Wilson N.L."/>
            <person name="van de Mortel J.E."/>
            <person name="Song C."/>
            <person name="Blumhagen R."/>
            <person name="Radune D."/>
            <person name="Hostetler J.B."/>
            <person name="Brinkac L.M."/>
            <person name="Durkin A.S."/>
            <person name="Kluepfel D.A."/>
            <person name="Wechter W.P."/>
            <person name="Anderson A.J."/>
            <person name="Kim Y.C."/>
            <person name="Pierson L.S.III."/>
            <person name="Pierson E.A."/>
            <person name="Lindow S.E."/>
            <person name="Kobayashi D.Y."/>
            <person name="Raaijmakers J.M."/>
            <person name="Weller D.M."/>
            <person name="Thomashow L.S."/>
            <person name="Allen A.E."/>
            <person name="Paulsen I.T."/>
        </authorList>
    </citation>
    <scope>NUCLEOTIDE SEQUENCE [LARGE SCALE GENOMIC DNA]</scope>
    <source>
        <strain evidence="1">Q2-87</strain>
    </source>
</reference>
<organism evidence="1">
    <name type="scientific">Pseudomonas fluorescens (strain Q2-87)</name>
    <dbReference type="NCBI Taxonomy" id="1038922"/>
    <lineage>
        <taxon>Bacteria</taxon>
        <taxon>Pseudomonadati</taxon>
        <taxon>Pseudomonadota</taxon>
        <taxon>Gammaproteobacteria</taxon>
        <taxon>Pseudomonadales</taxon>
        <taxon>Pseudomonadaceae</taxon>
        <taxon>Pseudomonas</taxon>
    </lineage>
</organism>
<accession>J2F592</accession>
<dbReference type="HOGENOM" id="CLU_1785247_0_0_6"/>
<evidence type="ECO:0008006" key="2">
    <source>
        <dbReference type="Google" id="ProtNLM"/>
    </source>
</evidence>
<sequence>MQQLAHEERLSGQKIKKERLEELYILVCHWGNLFFSQYMSLNLVMEGHIDYNEYLDRTSTKDLGGFDFSRIEMIIDIYGAQLGPSYEKVMEAREAINEVNAAHKFAYKQGRPGDVYKRPAADAQMAFGEACDELKRVISEAARAA</sequence>
<name>J2F592_PSEFQ</name>
<proteinExistence type="predicted"/>
<dbReference type="Proteomes" id="UP000007289">
    <property type="component" value="Chromosome"/>
</dbReference>
<protein>
    <recommendedName>
        <fullName evidence="2">HEPN domain-containing protein</fullName>
    </recommendedName>
</protein>
<evidence type="ECO:0000313" key="1">
    <source>
        <dbReference type="EMBL" id="EJL04203.1"/>
    </source>
</evidence>
<dbReference type="EMBL" id="AGBM01000001">
    <property type="protein sequence ID" value="EJL04203.1"/>
    <property type="molecule type" value="Genomic_DNA"/>
</dbReference>